<evidence type="ECO:0000256" key="4">
    <source>
        <dbReference type="ARBA" id="ARBA00022692"/>
    </source>
</evidence>
<feature type="compositionally biased region" description="Basic and acidic residues" evidence="11">
    <location>
        <begin position="286"/>
        <end position="301"/>
    </location>
</feature>
<evidence type="ECO:0000313" key="13">
    <source>
        <dbReference type="EMBL" id="CZT04690.1"/>
    </source>
</evidence>
<feature type="transmembrane region" description="Helical" evidence="12">
    <location>
        <begin position="180"/>
        <end position="199"/>
    </location>
</feature>
<dbReference type="FunFam" id="1.20.1080.10:FF:000024">
    <property type="entry name" value="MIP aquaporin (Eurofung)"/>
    <property type="match status" value="1"/>
</dbReference>
<dbReference type="AlphaFoldDB" id="A0A1E1L2H2"/>
<evidence type="ECO:0000256" key="1">
    <source>
        <dbReference type="ARBA" id="ARBA00004141"/>
    </source>
</evidence>
<dbReference type="InterPro" id="IPR034294">
    <property type="entry name" value="Aquaporin_transptr"/>
</dbReference>
<keyword evidence="5" id="KW-0677">Repeat</keyword>
<evidence type="ECO:0000256" key="11">
    <source>
        <dbReference type="SAM" id="MobiDB-lite"/>
    </source>
</evidence>
<accession>A0A1E1L2H2</accession>
<feature type="region of interest" description="Disordered" evidence="11">
    <location>
        <begin position="280"/>
        <end position="301"/>
    </location>
</feature>
<comment type="catalytic activity">
    <reaction evidence="9">
        <text>H2O(in) = H2O(out)</text>
        <dbReference type="Rhea" id="RHEA:29667"/>
        <dbReference type="ChEBI" id="CHEBI:15377"/>
    </reaction>
</comment>
<dbReference type="GO" id="GO:0015250">
    <property type="term" value="F:water channel activity"/>
    <property type="evidence" value="ECO:0007669"/>
    <property type="project" value="TreeGrafter"/>
</dbReference>
<comment type="caution">
    <text evidence="13">The sequence shown here is derived from an EMBL/GenBank/DDBJ whole genome shotgun (WGS) entry which is preliminary data.</text>
</comment>
<feature type="transmembrane region" description="Helical" evidence="12">
    <location>
        <begin position="93"/>
        <end position="112"/>
    </location>
</feature>
<feature type="transmembrane region" description="Helical" evidence="12">
    <location>
        <begin position="141"/>
        <end position="160"/>
    </location>
</feature>
<reference evidence="14" key="1">
    <citation type="submission" date="2016-03" db="EMBL/GenBank/DDBJ databases">
        <authorList>
            <person name="Ploux O."/>
        </authorList>
    </citation>
    <scope>NUCLEOTIDE SEQUENCE [LARGE SCALE GENOMIC DNA]</scope>
    <source>
        <strain evidence="14">UK7</strain>
    </source>
</reference>
<evidence type="ECO:0000256" key="9">
    <source>
        <dbReference type="ARBA" id="ARBA00034651"/>
    </source>
</evidence>
<keyword evidence="3 10" id="KW-0813">Transport</keyword>
<dbReference type="Proteomes" id="UP000178129">
    <property type="component" value="Unassembled WGS sequence"/>
</dbReference>
<dbReference type="PRINTS" id="PR00783">
    <property type="entry name" value="MINTRINSICP"/>
</dbReference>
<evidence type="ECO:0000313" key="14">
    <source>
        <dbReference type="Proteomes" id="UP000178129"/>
    </source>
</evidence>
<evidence type="ECO:0000256" key="5">
    <source>
        <dbReference type="ARBA" id="ARBA00022737"/>
    </source>
</evidence>
<keyword evidence="8" id="KW-0325">Glycoprotein</keyword>
<comment type="subcellular location">
    <subcellularLocation>
        <location evidence="1">Membrane</location>
        <topology evidence="1">Multi-pass membrane protein</topology>
    </subcellularLocation>
</comment>
<evidence type="ECO:0000256" key="12">
    <source>
        <dbReference type="SAM" id="Phobius"/>
    </source>
</evidence>
<dbReference type="PANTHER" id="PTHR19139:SF199">
    <property type="entry name" value="MIP17260P"/>
    <property type="match status" value="1"/>
</dbReference>
<evidence type="ECO:0000256" key="3">
    <source>
        <dbReference type="ARBA" id="ARBA00022448"/>
    </source>
</evidence>
<organism evidence="13 14">
    <name type="scientific">Rhynchosporium graminicola</name>
    <dbReference type="NCBI Taxonomy" id="2792576"/>
    <lineage>
        <taxon>Eukaryota</taxon>
        <taxon>Fungi</taxon>
        <taxon>Dikarya</taxon>
        <taxon>Ascomycota</taxon>
        <taxon>Pezizomycotina</taxon>
        <taxon>Leotiomycetes</taxon>
        <taxon>Helotiales</taxon>
        <taxon>Ploettnerulaceae</taxon>
        <taxon>Rhynchosporium</taxon>
    </lineage>
</organism>
<evidence type="ECO:0000256" key="2">
    <source>
        <dbReference type="ARBA" id="ARBA00006175"/>
    </source>
</evidence>
<dbReference type="InterPro" id="IPR000425">
    <property type="entry name" value="MIP"/>
</dbReference>
<dbReference type="PANTHER" id="PTHR19139">
    <property type="entry name" value="AQUAPORIN TRANSPORTER"/>
    <property type="match status" value="1"/>
</dbReference>
<feature type="compositionally biased region" description="Acidic residues" evidence="11">
    <location>
        <begin position="436"/>
        <end position="445"/>
    </location>
</feature>
<dbReference type="CDD" id="cd00333">
    <property type="entry name" value="MIP"/>
    <property type="match status" value="1"/>
</dbReference>
<sequence>MNINEPRKGTGIVLPFFTKKPSMRSRTSSLKSDRLPFLNWVPDNARNHLVATIAEYVGTTLFLLFAFAGTQVALAAYPAEPNVVGATSHPDQLLYISLCFGFSLAVNAWVFFRISGGLFNPAVSLGMCLVGALPYLRGAFLVFAQILGGVTAAAIVSALLPGPLTVRTSLGGGTTVVQGLFIEMFLSALLVFTIFMLAAEKHKGTFIAPVGIGLSLFVAELMGVYYTGGSVNPARSFGPSVVTHNFHSYHWIYWVGPMLGAIVASGFYLLMKMLEYETANPGQDSSKPDGEHFNPDLDASHPKVSFAPEEYTAAEEGRGSINAARTHGIPQEYGMQSRPFSKSPAPPHMNDQYRGLANGGMHASEADRVVPLNSRGSGSERTLAEVGPHHQAQVPRKSVIKPSSQGIMASNEHGHGNDSSFRTNTYNNRNITAGERDDEEFYDKN</sequence>
<feature type="transmembrane region" description="Helical" evidence="12">
    <location>
        <begin position="248"/>
        <end position="270"/>
    </location>
</feature>
<evidence type="ECO:0000256" key="6">
    <source>
        <dbReference type="ARBA" id="ARBA00022989"/>
    </source>
</evidence>
<dbReference type="GO" id="GO:0005886">
    <property type="term" value="C:plasma membrane"/>
    <property type="evidence" value="ECO:0007669"/>
    <property type="project" value="TreeGrafter"/>
</dbReference>
<comment type="similarity">
    <text evidence="2 10">Belongs to the MIP/aquaporin (TC 1.A.8) family.</text>
</comment>
<keyword evidence="14" id="KW-1185">Reference proteome</keyword>
<proteinExistence type="inferred from homology"/>
<evidence type="ECO:0000256" key="10">
    <source>
        <dbReference type="RuleBase" id="RU000477"/>
    </source>
</evidence>
<keyword evidence="6 12" id="KW-1133">Transmembrane helix</keyword>
<dbReference type="InParanoid" id="A0A1E1L2H2"/>
<gene>
    <name evidence="13" type="ORF">RCO7_05549</name>
</gene>
<protein>
    <submittedName>
        <fullName evidence="13">Related to aquaporin</fullName>
    </submittedName>
</protein>
<feature type="compositionally biased region" description="Polar residues" evidence="11">
    <location>
        <begin position="417"/>
        <end position="431"/>
    </location>
</feature>
<dbReference type="STRING" id="914237.A0A1E1L2H2"/>
<dbReference type="FunCoup" id="A0A1E1L2H2">
    <property type="interactions" value="245"/>
</dbReference>
<feature type="transmembrane region" description="Helical" evidence="12">
    <location>
        <begin position="206"/>
        <end position="228"/>
    </location>
</feature>
<evidence type="ECO:0000256" key="8">
    <source>
        <dbReference type="ARBA" id="ARBA00023180"/>
    </source>
</evidence>
<dbReference type="SUPFAM" id="SSF81338">
    <property type="entry name" value="Aquaporin-like"/>
    <property type="match status" value="1"/>
</dbReference>
<dbReference type="Pfam" id="PF00230">
    <property type="entry name" value="MIP"/>
    <property type="match status" value="1"/>
</dbReference>
<feature type="region of interest" description="Disordered" evidence="11">
    <location>
        <begin position="333"/>
        <end position="359"/>
    </location>
</feature>
<evidence type="ECO:0000256" key="7">
    <source>
        <dbReference type="ARBA" id="ARBA00023136"/>
    </source>
</evidence>
<feature type="transmembrane region" description="Helical" evidence="12">
    <location>
        <begin position="56"/>
        <end position="77"/>
    </location>
</feature>
<dbReference type="InterPro" id="IPR023271">
    <property type="entry name" value="Aquaporin-like"/>
</dbReference>
<keyword evidence="7 12" id="KW-0472">Membrane</keyword>
<feature type="region of interest" description="Disordered" evidence="11">
    <location>
        <begin position="371"/>
        <end position="445"/>
    </location>
</feature>
<name>A0A1E1L2H2_9HELO</name>
<dbReference type="Gene3D" id="1.20.1080.10">
    <property type="entry name" value="Glycerol uptake facilitator protein"/>
    <property type="match status" value="1"/>
</dbReference>
<dbReference type="EMBL" id="FJUW01000033">
    <property type="protein sequence ID" value="CZT04690.1"/>
    <property type="molecule type" value="Genomic_DNA"/>
</dbReference>
<keyword evidence="4 10" id="KW-0812">Transmembrane</keyword>